<protein>
    <submittedName>
        <fullName evidence="1">Carbon monoxide dehydrogenase subunit G</fullName>
    </submittedName>
</protein>
<keyword evidence="2" id="KW-1185">Reference proteome</keyword>
<dbReference type="EMBL" id="OCSU01000002">
    <property type="protein sequence ID" value="SOE81675.1"/>
    <property type="molecule type" value="Genomic_DNA"/>
</dbReference>
<dbReference type="OrthoDB" id="9807923at2"/>
<sequence length="175" mass="19473">MFKTVFIVAVAAVAALLLYAGTRADTFRVERSARIDAPPERIFGLIDDLRRFNTWNPYEKKDPTAKGRYGTTTGGPGASYSWEGDKIGAGRMEIVDTAVPSQVTMKLDFYKPFEAHNMVEFTMKPEGGATRVTWSMHGPAPFVTKLMQVFSIMDRMVGKDFEDGLNNLKTLAEAH</sequence>
<dbReference type="SUPFAM" id="SSF55961">
    <property type="entry name" value="Bet v1-like"/>
    <property type="match status" value="1"/>
</dbReference>
<dbReference type="InterPro" id="IPR019587">
    <property type="entry name" value="Polyketide_cyclase/dehydratase"/>
</dbReference>
<dbReference type="Gene3D" id="3.30.530.20">
    <property type="match status" value="1"/>
</dbReference>
<organism evidence="1 2">
    <name type="scientific">Caballeronia arationis</name>
    <dbReference type="NCBI Taxonomy" id="1777142"/>
    <lineage>
        <taxon>Bacteria</taxon>
        <taxon>Pseudomonadati</taxon>
        <taxon>Pseudomonadota</taxon>
        <taxon>Betaproteobacteria</taxon>
        <taxon>Burkholderiales</taxon>
        <taxon>Burkholderiaceae</taxon>
        <taxon>Caballeronia</taxon>
    </lineage>
</organism>
<name>A0A7Z7I984_9BURK</name>
<dbReference type="Proteomes" id="UP000219522">
    <property type="component" value="Unassembled WGS sequence"/>
</dbReference>
<gene>
    <name evidence="1" type="ORF">SAMN05446927_4968</name>
</gene>
<dbReference type="Pfam" id="PF10604">
    <property type="entry name" value="Polyketide_cyc2"/>
    <property type="match status" value="1"/>
</dbReference>
<accession>A0A7Z7I984</accession>
<evidence type="ECO:0000313" key="1">
    <source>
        <dbReference type="EMBL" id="SOE81675.1"/>
    </source>
</evidence>
<dbReference type="AlphaFoldDB" id="A0A7Z7I984"/>
<dbReference type="RefSeq" id="WP_062640833.1">
    <property type="nucleotide sequence ID" value="NZ_FCOG02000092.1"/>
</dbReference>
<reference evidence="1 2" key="1">
    <citation type="submission" date="2017-09" db="EMBL/GenBank/DDBJ databases">
        <authorList>
            <person name="Varghese N."/>
            <person name="Submissions S."/>
        </authorList>
    </citation>
    <scope>NUCLEOTIDE SEQUENCE [LARGE SCALE GENOMIC DNA]</scope>
    <source>
        <strain evidence="1 2">OK806</strain>
    </source>
</reference>
<dbReference type="CDD" id="cd07818">
    <property type="entry name" value="SRPBCC_1"/>
    <property type="match status" value="1"/>
</dbReference>
<comment type="caution">
    <text evidence="1">The sequence shown here is derived from an EMBL/GenBank/DDBJ whole genome shotgun (WGS) entry which is preliminary data.</text>
</comment>
<proteinExistence type="predicted"/>
<evidence type="ECO:0000313" key="2">
    <source>
        <dbReference type="Proteomes" id="UP000219522"/>
    </source>
</evidence>
<dbReference type="InterPro" id="IPR023393">
    <property type="entry name" value="START-like_dom_sf"/>
</dbReference>